<dbReference type="CDD" id="cd00110">
    <property type="entry name" value="LamG"/>
    <property type="match status" value="1"/>
</dbReference>
<dbReference type="Pfam" id="PF00028">
    <property type="entry name" value="Cadherin"/>
    <property type="match status" value="12"/>
</dbReference>
<evidence type="ECO:0000313" key="18">
    <source>
        <dbReference type="EMBL" id="GFN76593.1"/>
    </source>
</evidence>
<dbReference type="GO" id="GO:0005886">
    <property type="term" value="C:plasma membrane"/>
    <property type="evidence" value="ECO:0007669"/>
    <property type="project" value="UniProtKB-SubCell"/>
</dbReference>
<evidence type="ECO:0000256" key="2">
    <source>
        <dbReference type="ARBA" id="ARBA00004479"/>
    </source>
</evidence>
<evidence type="ECO:0000256" key="10">
    <source>
        <dbReference type="ARBA" id="ARBA00023136"/>
    </source>
</evidence>
<dbReference type="InterPro" id="IPR001791">
    <property type="entry name" value="Laminin_G"/>
</dbReference>
<keyword evidence="19" id="KW-1185">Reference proteome</keyword>
<dbReference type="GO" id="GO:0007156">
    <property type="term" value="P:homophilic cell adhesion via plasma membrane adhesion molecules"/>
    <property type="evidence" value="ECO:0007669"/>
    <property type="project" value="InterPro"/>
</dbReference>
<evidence type="ECO:0000256" key="14">
    <source>
        <dbReference type="PROSITE-ProRule" id="PRU00076"/>
    </source>
</evidence>
<dbReference type="FunFam" id="2.60.40.60:FF:000080">
    <property type="entry name" value="FAT atypical cadherin 1"/>
    <property type="match status" value="1"/>
</dbReference>
<dbReference type="PROSITE" id="PS00232">
    <property type="entry name" value="CADHERIN_1"/>
    <property type="match status" value="6"/>
</dbReference>
<feature type="domain" description="Cadherin" evidence="17">
    <location>
        <begin position="98"/>
        <end position="201"/>
    </location>
</feature>
<feature type="domain" description="Cadherin" evidence="17">
    <location>
        <begin position="839"/>
        <end position="943"/>
    </location>
</feature>
<feature type="disulfide bond" evidence="14">
    <location>
        <begin position="1712"/>
        <end position="1721"/>
    </location>
</feature>
<keyword evidence="14" id="KW-0245">EGF-like domain</keyword>
<gene>
    <name evidence="18" type="ORF">PoB_000309900</name>
</gene>
<proteinExistence type="predicted"/>
<dbReference type="GO" id="GO:0005911">
    <property type="term" value="C:cell-cell junction"/>
    <property type="evidence" value="ECO:0007669"/>
    <property type="project" value="TreeGrafter"/>
</dbReference>
<feature type="domain" description="Cadherin" evidence="17">
    <location>
        <begin position="1068"/>
        <end position="1173"/>
    </location>
</feature>
<dbReference type="FunFam" id="2.60.40.60:FF:000116">
    <property type="entry name" value="Dachsous cadherin-related 2"/>
    <property type="match status" value="1"/>
</dbReference>
<evidence type="ECO:0000256" key="8">
    <source>
        <dbReference type="ARBA" id="ARBA00022889"/>
    </source>
</evidence>
<dbReference type="PRINTS" id="PR00205">
    <property type="entry name" value="CADHERIN"/>
</dbReference>
<evidence type="ECO:0000259" key="16">
    <source>
        <dbReference type="PROSITE" id="PS50026"/>
    </source>
</evidence>
<dbReference type="GO" id="GO:0005509">
    <property type="term" value="F:calcium ion binding"/>
    <property type="evidence" value="ECO:0007669"/>
    <property type="project" value="UniProtKB-UniRule"/>
</dbReference>
<reference evidence="18 19" key="1">
    <citation type="journal article" date="2021" name="Elife">
        <title>Chloroplast acquisition without the gene transfer in kleptoplastic sea slugs, Plakobranchus ocellatus.</title>
        <authorList>
            <person name="Maeda T."/>
            <person name="Takahashi S."/>
            <person name="Yoshida T."/>
            <person name="Shimamura S."/>
            <person name="Takaki Y."/>
            <person name="Nagai Y."/>
            <person name="Toyoda A."/>
            <person name="Suzuki Y."/>
            <person name="Arimoto A."/>
            <person name="Ishii H."/>
            <person name="Satoh N."/>
            <person name="Nishiyama T."/>
            <person name="Hasebe M."/>
            <person name="Maruyama T."/>
            <person name="Minagawa J."/>
            <person name="Obokata J."/>
            <person name="Shigenobu S."/>
        </authorList>
    </citation>
    <scope>NUCLEOTIDE SEQUENCE [LARGE SCALE GENOMIC DNA]</scope>
</reference>
<feature type="domain" description="Laminin G" evidence="15">
    <location>
        <begin position="1760"/>
        <end position="1862"/>
    </location>
</feature>
<evidence type="ECO:0000256" key="7">
    <source>
        <dbReference type="ARBA" id="ARBA00022837"/>
    </source>
</evidence>
<dbReference type="InterPro" id="IPR013320">
    <property type="entry name" value="ConA-like_dom_sf"/>
</dbReference>
<dbReference type="CDD" id="cd00054">
    <property type="entry name" value="EGF_CA"/>
    <property type="match status" value="2"/>
</dbReference>
<dbReference type="PANTHER" id="PTHR24025">
    <property type="entry name" value="DESMOGLEIN FAMILY MEMBER"/>
    <property type="match status" value="1"/>
</dbReference>
<feature type="domain" description="Cadherin" evidence="17">
    <location>
        <begin position="1174"/>
        <end position="1279"/>
    </location>
</feature>
<feature type="domain" description="Cadherin" evidence="17">
    <location>
        <begin position="1280"/>
        <end position="1387"/>
    </location>
</feature>
<dbReference type="SMART" id="SM00181">
    <property type="entry name" value="EGF"/>
    <property type="match status" value="4"/>
</dbReference>
<feature type="domain" description="Cadherin" evidence="17">
    <location>
        <begin position="515"/>
        <end position="621"/>
    </location>
</feature>
<evidence type="ECO:0000259" key="15">
    <source>
        <dbReference type="PROSITE" id="PS50025"/>
    </source>
</evidence>
<feature type="domain" description="Cadherin" evidence="17">
    <location>
        <begin position="410"/>
        <end position="515"/>
    </location>
</feature>
<dbReference type="CDD" id="cd11304">
    <property type="entry name" value="Cadherin_repeat"/>
    <property type="match status" value="12"/>
</dbReference>
<keyword evidence="5" id="KW-0732">Signal</keyword>
<evidence type="ECO:0000256" key="12">
    <source>
        <dbReference type="ARBA" id="ARBA00023180"/>
    </source>
</evidence>
<dbReference type="InterPro" id="IPR020894">
    <property type="entry name" value="Cadherin_CS"/>
</dbReference>
<evidence type="ECO:0000256" key="13">
    <source>
        <dbReference type="PROSITE-ProRule" id="PRU00043"/>
    </source>
</evidence>
<keyword evidence="3" id="KW-1003">Cell membrane</keyword>
<dbReference type="GO" id="GO:0007163">
    <property type="term" value="P:establishment or maintenance of cell polarity"/>
    <property type="evidence" value="ECO:0007669"/>
    <property type="project" value="UniProtKB-ARBA"/>
</dbReference>
<comment type="subcellular location">
    <subcellularLocation>
        <location evidence="1">Cell membrane</location>
        <topology evidence="1">Single-pass membrane protein</topology>
    </subcellularLocation>
    <subcellularLocation>
        <location evidence="2">Membrane</location>
        <topology evidence="2">Single-pass type I membrane protein</topology>
    </subcellularLocation>
</comment>
<name>A0AAV3Y2Z9_9GAST</name>
<dbReference type="SUPFAM" id="SSF49313">
    <property type="entry name" value="Cadherin-like"/>
    <property type="match status" value="13"/>
</dbReference>
<dbReference type="PROSITE" id="PS00022">
    <property type="entry name" value="EGF_1"/>
    <property type="match status" value="3"/>
</dbReference>
<dbReference type="Gene3D" id="2.10.25.10">
    <property type="entry name" value="Laminin"/>
    <property type="match status" value="3"/>
</dbReference>
<feature type="domain" description="Cadherin" evidence="17">
    <location>
        <begin position="622"/>
        <end position="732"/>
    </location>
</feature>
<dbReference type="FunFam" id="2.60.40.60:FF:000033">
    <property type="entry name" value="FAT atypical cadherin 1"/>
    <property type="match status" value="1"/>
</dbReference>
<dbReference type="SUPFAM" id="SSF49899">
    <property type="entry name" value="Concanavalin A-like lectins/glucanases"/>
    <property type="match status" value="1"/>
</dbReference>
<feature type="disulfide bond" evidence="14">
    <location>
        <begin position="1749"/>
        <end position="1758"/>
    </location>
</feature>
<evidence type="ECO:0000256" key="3">
    <source>
        <dbReference type="ARBA" id="ARBA00022475"/>
    </source>
</evidence>
<dbReference type="PANTHER" id="PTHR24025:SF23">
    <property type="entry name" value="NEURAL-CADHERIN"/>
    <property type="match status" value="1"/>
</dbReference>
<keyword evidence="12" id="KW-0325">Glycoprotein</keyword>
<keyword evidence="8" id="KW-0130">Cell adhesion</keyword>
<keyword evidence="4" id="KW-0812">Transmembrane</keyword>
<feature type="domain" description="EGF-like" evidence="16">
    <location>
        <begin position="1644"/>
        <end position="1677"/>
    </location>
</feature>
<dbReference type="InterPro" id="IPR002126">
    <property type="entry name" value="Cadherin-like_dom"/>
</dbReference>
<feature type="disulfide bond" evidence="14">
    <location>
        <begin position="1667"/>
        <end position="1676"/>
    </location>
</feature>
<feature type="domain" description="Cadherin" evidence="17">
    <location>
        <begin position="202"/>
        <end position="308"/>
    </location>
</feature>
<dbReference type="EMBL" id="BLXT01000403">
    <property type="protein sequence ID" value="GFN76593.1"/>
    <property type="molecule type" value="Genomic_DNA"/>
</dbReference>
<feature type="domain" description="EGF-like" evidence="16">
    <location>
        <begin position="1678"/>
        <end position="1722"/>
    </location>
</feature>
<dbReference type="InterPro" id="IPR000742">
    <property type="entry name" value="EGF"/>
</dbReference>
<dbReference type="PROSITE" id="PS50025">
    <property type="entry name" value="LAM_G_DOMAIN"/>
    <property type="match status" value="1"/>
</dbReference>
<dbReference type="SMART" id="SM00112">
    <property type="entry name" value="CA"/>
    <property type="match status" value="12"/>
</dbReference>
<keyword evidence="11 14" id="KW-1015">Disulfide bond</keyword>
<dbReference type="PROSITE" id="PS50268">
    <property type="entry name" value="CADHERIN_2"/>
    <property type="match status" value="13"/>
</dbReference>
<dbReference type="Gene3D" id="2.60.120.200">
    <property type="match status" value="1"/>
</dbReference>
<dbReference type="PROSITE" id="PS01186">
    <property type="entry name" value="EGF_2"/>
    <property type="match status" value="2"/>
</dbReference>
<dbReference type="FunFam" id="2.60.40.60:FF:000020">
    <property type="entry name" value="Dachsous cadherin-related 1b"/>
    <property type="match status" value="2"/>
</dbReference>
<feature type="domain" description="EGF-like" evidence="16">
    <location>
        <begin position="1723"/>
        <end position="1759"/>
    </location>
</feature>
<feature type="domain" description="Cadherin" evidence="17">
    <location>
        <begin position="733"/>
        <end position="838"/>
    </location>
</feature>
<feature type="domain" description="Cadherin" evidence="17">
    <location>
        <begin position="944"/>
        <end position="1067"/>
    </location>
</feature>
<evidence type="ECO:0000256" key="5">
    <source>
        <dbReference type="ARBA" id="ARBA00022729"/>
    </source>
</evidence>
<dbReference type="FunFam" id="2.60.40.60:FF:000106">
    <property type="entry name" value="FAT atypical cadherin 4"/>
    <property type="match status" value="1"/>
</dbReference>
<comment type="caution">
    <text evidence="18">The sequence shown here is derived from an EMBL/GenBank/DDBJ whole genome shotgun (WGS) entry which is preliminary data.</text>
</comment>
<dbReference type="FunFam" id="2.60.40.60:FF:000118">
    <property type="entry name" value="protocadherin Fat 4"/>
    <property type="match status" value="1"/>
</dbReference>
<organism evidence="18 19">
    <name type="scientific">Plakobranchus ocellatus</name>
    <dbReference type="NCBI Taxonomy" id="259542"/>
    <lineage>
        <taxon>Eukaryota</taxon>
        <taxon>Metazoa</taxon>
        <taxon>Spiralia</taxon>
        <taxon>Lophotrochozoa</taxon>
        <taxon>Mollusca</taxon>
        <taxon>Gastropoda</taxon>
        <taxon>Heterobranchia</taxon>
        <taxon>Euthyneura</taxon>
        <taxon>Panpulmonata</taxon>
        <taxon>Sacoglossa</taxon>
        <taxon>Placobranchoidea</taxon>
        <taxon>Plakobranchidae</taxon>
        <taxon>Plakobranchus</taxon>
    </lineage>
</organism>
<evidence type="ECO:0000256" key="6">
    <source>
        <dbReference type="ARBA" id="ARBA00022737"/>
    </source>
</evidence>
<protein>
    <submittedName>
        <fullName evidence="18">Cadherin-related tumor suppressor-like</fullName>
    </submittedName>
</protein>
<keyword evidence="10" id="KW-0472">Membrane</keyword>
<dbReference type="InterPro" id="IPR015919">
    <property type="entry name" value="Cadherin-like_sf"/>
</dbReference>
<evidence type="ECO:0000256" key="1">
    <source>
        <dbReference type="ARBA" id="ARBA00004162"/>
    </source>
</evidence>
<dbReference type="Gene3D" id="2.60.40.60">
    <property type="entry name" value="Cadherins"/>
    <property type="match status" value="13"/>
</dbReference>
<keyword evidence="9" id="KW-1133">Transmembrane helix</keyword>
<dbReference type="SUPFAM" id="SSF57196">
    <property type="entry name" value="EGF/Laminin"/>
    <property type="match status" value="1"/>
</dbReference>
<dbReference type="PROSITE" id="PS50026">
    <property type="entry name" value="EGF_3"/>
    <property type="match status" value="3"/>
</dbReference>
<evidence type="ECO:0000256" key="4">
    <source>
        <dbReference type="ARBA" id="ARBA00022692"/>
    </source>
</evidence>
<feature type="domain" description="Cadherin" evidence="17">
    <location>
        <begin position="70"/>
        <end position="96"/>
    </location>
</feature>
<sequence length="1862" mass="203639">MLWPNMDENDEFKARDLSVHVYSYFRLVGRTYPANQDWCVSSPVYSLHRLCPIVIKHVMFNVISSSLSFSSGSPQQSGTATVTLYVKDVNDHSPEFESSGPYLARVAENQAPGAEVITVSATDLDEGINSQIIYSLADSIGNRFTVHPRSGQVTTAAPLDRELEDRYNLVVVATDQGIPPKSAFVEVKVIVEDDNDHAPEFGNSSYTAVMYDSSNTADFVVGVTAVDQDSGNNGRVHYTLEGPDKTFFHVNSATGVITQAGRGPLLQTQRGTFTFTVRAADLGKNPLNSTASVVVTLSPTPTTDRPRFSDLQEYRVTENAGVGTPVTTVKAISSTGGGVTYHIAGGNVNKAFSLNSETGHITVANRIDYEVTNMFELWLEARDKGGSHLSTFQKLMIYVDDQNDNSPIFTQAVFSAELEENCLKGTPVIKVMATDLDSGSNQQLAYSIKSGNTNNTFAINRTTGMISTLSPVVDRERIPAYSLEVMAVDMGEQPNSATATVRVTILDQNDNEPTFTGSRSVAVPEDLPIGDLVMKLHTQDADTGKNAVAHFSLESTSGGQAGTAHPFVINELTGEITTIAVLDAETIERYALYVIVEDDSFSQKTPVAIRILDVNDNAPKFENRVLEFHFPELKPPEQVVGRLTAQDLDKSSPNNKFFFSLRRPSSLFELDSETGEIVALETMRFYGGQAASGTMNDHMLDVLVTDLGIPSLSSEATVIIRVTDANDHRPIFDRERYFSAVPTNLPVDANIIQVRAVDEMDYGRNAEVRYEIASGSGIPFFQINSTTGMISPKIPLTSQLNRKFTLVVTAKDRGLPPMSSQCQVEFEITPENQNPPRFNRNPFVKQVREDAAKGFLVDTITATDDDSGLNGEIQYLITGGNPEGLFSINADNGRLVVEGELDYEQQKSYIVKITARDRGLEYREVSKDFTINLLDVNDNKPLFEQDYYDGYIRENSPGLTRIITVLATDADTSFLNTEIHYSLVNSGGDGVDAETRSKFQINERTGQITSTSGARFDYESRTQYTLLVMAFNPERDSTGGNSAADVLKSVTTVYIHVEGQNEFRPQFVQKQYSFTVSESAAAGFSVGEVHAQDADKGVDGIVYYYLEGESNLKGFSMEPTSGVLRVASRPDYEASPNVELTVIAKNWGSIQGNDTDTCIITITINDANDPPEFAQDVYYANIPENATGYTIVTSVRAEDRDLRPENREFFYEILSGNEQEKFQISPGGGIIETTGLLDRETVPTYNLVIGARDKGDPSIVGSATVVIQLTDINDNGPRFSPENLQVNVPENETVGYEVVLLRDHTTDADSPPNQGPYRYRLVDTTLASYFHVELTSGRVTTRRVLNREFNPQFVLTLAVTDHGQPTMTSTLSFTVLVNDINNSQPKPRPLTVRLSVLEGVDASKMGTIASVHPLDSDLTGTFTCVLLSGDTSDFTIRHDCDLEALGPLTRDVYNLRVSGSDEKYPPVEYEVTVRVETLTNGQLANSVAVVLGNEKVSVFLESKIDLFTRAVQEGFGSSPFTCHVYSLREEGTDLHVMLYVQDQSGRLLGPADIRRGLSEARNIIEAASSVNIVNVAASKCEKVSSANDQPCLNTGTCSTVVAATSEAGAHVTESASLVLTSPSVELASTCHCPAQFTGPRCEERQQPCGATYCDNGQVCESGNTCRCPSGWQGDLCRTVDDCLKGTLCENGGTCTLQYSDSSATPTGFQCQCPEGHHGRYCELSDFCRGDPCSEHSDCEELTDGYQCRCHYGYYGAHCRRLSTSFTPNSYAKFPAATSYQVFNVSLYFATVGSRGLLLYNPVTLASRGRSSGFIAVEVVDSRPRVSYMLDIQTGVVTLSVNALVSEGNWHRLEFTKTARVST</sequence>
<keyword evidence="7 13" id="KW-0106">Calcium</keyword>
<feature type="domain" description="Cadherin" evidence="17">
    <location>
        <begin position="308"/>
        <end position="409"/>
    </location>
</feature>
<evidence type="ECO:0000256" key="9">
    <source>
        <dbReference type="ARBA" id="ARBA00022989"/>
    </source>
</evidence>
<comment type="caution">
    <text evidence="14">Lacks conserved residue(s) required for the propagation of feature annotation.</text>
</comment>
<evidence type="ECO:0000256" key="11">
    <source>
        <dbReference type="ARBA" id="ARBA00023157"/>
    </source>
</evidence>
<dbReference type="Proteomes" id="UP000735302">
    <property type="component" value="Unassembled WGS sequence"/>
</dbReference>
<evidence type="ECO:0000313" key="19">
    <source>
        <dbReference type="Proteomes" id="UP000735302"/>
    </source>
</evidence>
<evidence type="ECO:0000259" key="17">
    <source>
        <dbReference type="PROSITE" id="PS50268"/>
    </source>
</evidence>
<dbReference type="Pfam" id="PF02210">
    <property type="entry name" value="Laminin_G_2"/>
    <property type="match status" value="1"/>
</dbReference>
<dbReference type="InterPro" id="IPR050971">
    <property type="entry name" value="Cadherin-domain_protein"/>
</dbReference>
<keyword evidence="6" id="KW-0677">Repeat</keyword>
<accession>A0AAV3Y2Z9</accession>